<evidence type="ECO:0000313" key="2">
    <source>
        <dbReference type="Proteomes" id="UP000523139"/>
    </source>
</evidence>
<proteinExistence type="predicted"/>
<protein>
    <recommendedName>
        <fullName evidence="3">DNA polymerase Y family protein</fullName>
    </recommendedName>
</protein>
<sequence length="100" mass="11017">MSIEAAVQQDTATVWTAPDGTPQRLIWAGRRFQVVDKPIAWMGRCSWWEAPTRVPVGAGSQSVERPMWQVTAKALDNGELLILDLATSPGPHWAVTGIYD</sequence>
<accession>A0A7X8TH91</accession>
<reference evidence="1 2" key="1">
    <citation type="submission" date="2020-04" db="EMBL/GenBank/DDBJ databases">
        <title>Nesterenkonia sp. nov., isolated from marine sediment.</title>
        <authorList>
            <person name="Zhang G."/>
        </authorList>
    </citation>
    <scope>NUCLEOTIDE SEQUENCE [LARGE SCALE GENOMIC DNA]</scope>
    <source>
        <strain evidence="1 2">MY13</strain>
    </source>
</reference>
<organism evidence="1 2">
    <name type="scientific">Nesterenkonia sedimenti</name>
    <dbReference type="NCBI Taxonomy" id="1463632"/>
    <lineage>
        <taxon>Bacteria</taxon>
        <taxon>Bacillati</taxon>
        <taxon>Actinomycetota</taxon>
        <taxon>Actinomycetes</taxon>
        <taxon>Micrococcales</taxon>
        <taxon>Micrococcaceae</taxon>
        <taxon>Nesterenkonia</taxon>
    </lineage>
</organism>
<name>A0A7X8TH91_9MICC</name>
<keyword evidence="2" id="KW-1185">Reference proteome</keyword>
<dbReference type="EMBL" id="JABAHY010000001">
    <property type="protein sequence ID" value="NLS08690.1"/>
    <property type="molecule type" value="Genomic_DNA"/>
</dbReference>
<gene>
    <name evidence="1" type="ORF">HGQ17_01450</name>
</gene>
<dbReference type="Proteomes" id="UP000523139">
    <property type="component" value="Unassembled WGS sequence"/>
</dbReference>
<evidence type="ECO:0008006" key="3">
    <source>
        <dbReference type="Google" id="ProtNLM"/>
    </source>
</evidence>
<evidence type="ECO:0000313" key="1">
    <source>
        <dbReference type="EMBL" id="NLS08690.1"/>
    </source>
</evidence>
<dbReference type="AlphaFoldDB" id="A0A7X8TH91"/>
<comment type="caution">
    <text evidence="1">The sequence shown here is derived from an EMBL/GenBank/DDBJ whole genome shotgun (WGS) entry which is preliminary data.</text>
</comment>
<dbReference type="RefSeq" id="WP_168886181.1">
    <property type="nucleotide sequence ID" value="NZ_JABAHY010000001.1"/>
</dbReference>